<keyword evidence="4" id="KW-0378">Hydrolase</keyword>
<dbReference type="InterPro" id="IPR038765">
    <property type="entry name" value="Papain-like_cys_pep_sf"/>
</dbReference>
<dbReference type="RefSeq" id="WP_018966247.1">
    <property type="nucleotide sequence ID" value="NZ_KB899210.1"/>
</dbReference>
<comment type="caution">
    <text evidence="9">The sequence shown here is derived from an EMBL/GenBank/DDBJ whole genome shotgun (WGS) entry which is preliminary data.</text>
</comment>
<dbReference type="InterPro" id="IPR025896">
    <property type="entry name" value="Spi_Prtas-inh"/>
</dbReference>
<accession>A0A069QLC4</accession>
<proteinExistence type="inferred from homology"/>
<sequence length="519" mass="58814">MKNNNTRKACLLIAFLALMACAKAAQVSQQQAFNVARKYFAKPELINRSTLKADGDPTFYIFTNTGHKGFVIVSGESDLPEIIGYGNRFTANDARLPDYFYSLLRHYELMVKAYRCNRLGFSKLKLHVKKPISPLLSCAWNQEMPFKIHTPKAKDVNMPTGCVATALSQLMYHNKWPQKRPSEFINSSGTHAQKSSIYLWNKIKDTSQQMDDAGKDAVGVLLSDVGKAVNMKYEATGSMSNMQWALDALRKNFEYSVKHLNKEYMPKGMFYELVVNELANGYPVLIGESSHSFLLDGIDKQGYIHVNWGWAGENDGWFDLSTLYTPLDDDVFGTDFFALEMEAVLAHPKTGNHPQFKKVRELEAEAIDAFRFLQNEVPRNFPIQASLKNIGTYNESNGELGLFTGKVGLAVYNKKGKLVKVVEFKDPALQWTSMHVTKDLRFNNINLSELPNGKYTIMPVFNELMAKPDKFSGWQPIAYSNTQTLVLSKHKVSVESYDWKDRNLDYTLNTNVSLSTKEK</sequence>
<feature type="active site" description="Proton acceptor" evidence="6">
    <location>
        <position position="291"/>
    </location>
</feature>
<evidence type="ECO:0000256" key="3">
    <source>
        <dbReference type="ARBA" id="ARBA00022729"/>
    </source>
</evidence>
<organism evidence="9 10">
    <name type="scientific">Hoylesella loescheii DSM 19665 = JCM 12249 = ATCC 15930</name>
    <dbReference type="NCBI Taxonomy" id="1122985"/>
    <lineage>
        <taxon>Bacteria</taxon>
        <taxon>Pseudomonadati</taxon>
        <taxon>Bacteroidota</taxon>
        <taxon>Bacteroidia</taxon>
        <taxon>Bacteroidales</taxon>
        <taxon>Prevotellaceae</taxon>
        <taxon>Hoylesella</taxon>
    </lineage>
</organism>
<dbReference type="SUPFAM" id="SSF54001">
    <property type="entry name" value="Cysteine proteinases"/>
    <property type="match status" value="1"/>
</dbReference>
<dbReference type="PRINTS" id="PR00797">
    <property type="entry name" value="STREPTOPAIN"/>
</dbReference>
<dbReference type="InterPro" id="IPR000200">
    <property type="entry name" value="Peptidase_C10"/>
</dbReference>
<protein>
    <submittedName>
        <fullName evidence="9">Peptidase C10 family protein</fullName>
    </submittedName>
</protein>
<dbReference type="Pfam" id="PF13734">
    <property type="entry name" value="Inhibitor_I69"/>
    <property type="match status" value="1"/>
</dbReference>
<evidence type="ECO:0000256" key="5">
    <source>
        <dbReference type="ARBA" id="ARBA00022807"/>
    </source>
</evidence>
<evidence type="ECO:0000313" key="10">
    <source>
        <dbReference type="Proteomes" id="UP000027442"/>
    </source>
</evidence>
<feature type="chain" id="PRO_5001665490" evidence="7">
    <location>
        <begin position="25"/>
        <end position="519"/>
    </location>
</feature>
<evidence type="ECO:0000259" key="8">
    <source>
        <dbReference type="Pfam" id="PF13734"/>
    </source>
</evidence>
<evidence type="ECO:0000256" key="6">
    <source>
        <dbReference type="PIRSR" id="PIRSR600200-1"/>
    </source>
</evidence>
<gene>
    <name evidence="9" type="ORF">HMPREF1991_00463</name>
</gene>
<keyword evidence="10" id="KW-1185">Reference proteome</keyword>
<evidence type="ECO:0000256" key="7">
    <source>
        <dbReference type="SAM" id="SignalP"/>
    </source>
</evidence>
<dbReference type="PATRIC" id="fig|1122985.7.peg.485"/>
<evidence type="ECO:0000313" key="9">
    <source>
        <dbReference type="EMBL" id="KDR53487.1"/>
    </source>
</evidence>
<feature type="domain" description="Spi protease inhibitor" evidence="8">
    <location>
        <begin position="24"/>
        <end position="108"/>
    </location>
</feature>
<keyword evidence="2" id="KW-0645">Protease</keyword>
<dbReference type="EMBL" id="JNGW01000015">
    <property type="protein sequence ID" value="KDR53487.1"/>
    <property type="molecule type" value="Genomic_DNA"/>
</dbReference>
<evidence type="ECO:0000256" key="1">
    <source>
        <dbReference type="ARBA" id="ARBA00009693"/>
    </source>
</evidence>
<dbReference type="Pfam" id="PF01640">
    <property type="entry name" value="Peptidase_C10"/>
    <property type="match status" value="1"/>
</dbReference>
<dbReference type="Proteomes" id="UP000027442">
    <property type="component" value="Unassembled WGS sequence"/>
</dbReference>
<keyword evidence="5" id="KW-0788">Thiol protease</keyword>
<reference evidence="9 10" key="1">
    <citation type="submission" date="2013-08" db="EMBL/GenBank/DDBJ databases">
        <authorList>
            <person name="Weinstock G."/>
            <person name="Sodergren E."/>
            <person name="Wylie T."/>
            <person name="Fulton L."/>
            <person name="Fulton R."/>
            <person name="Fronick C."/>
            <person name="O'Laughlin M."/>
            <person name="Godfrey J."/>
            <person name="Miner T."/>
            <person name="Herter B."/>
            <person name="Appelbaum E."/>
            <person name="Cordes M."/>
            <person name="Lek S."/>
            <person name="Wollam A."/>
            <person name="Pepin K.H."/>
            <person name="Palsikar V.B."/>
            <person name="Mitreva M."/>
            <person name="Wilson R.K."/>
        </authorList>
    </citation>
    <scope>NUCLEOTIDE SEQUENCE [LARGE SCALE GENOMIC DNA]</scope>
    <source>
        <strain evidence="9 10">ATCC 15930</strain>
    </source>
</reference>
<dbReference type="GO" id="GO:0008234">
    <property type="term" value="F:cysteine-type peptidase activity"/>
    <property type="evidence" value="ECO:0007669"/>
    <property type="project" value="UniProtKB-KW"/>
</dbReference>
<dbReference type="AlphaFoldDB" id="A0A069QLC4"/>
<dbReference type="PROSITE" id="PS51257">
    <property type="entry name" value="PROKAR_LIPOPROTEIN"/>
    <property type="match status" value="1"/>
</dbReference>
<comment type="similarity">
    <text evidence="1">Belongs to the peptidase C10 family.</text>
</comment>
<feature type="signal peptide" evidence="7">
    <location>
        <begin position="1"/>
        <end position="24"/>
    </location>
</feature>
<keyword evidence="3 7" id="KW-0732">Signal</keyword>
<dbReference type="Gene3D" id="3.90.70.50">
    <property type="entry name" value="Peptidase C10, streptopain"/>
    <property type="match status" value="2"/>
</dbReference>
<dbReference type="InterPro" id="IPR044934">
    <property type="entry name" value="Streptopain_sf"/>
</dbReference>
<name>A0A069QLC4_HOYLO</name>
<dbReference type="GO" id="GO:0006508">
    <property type="term" value="P:proteolysis"/>
    <property type="evidence" value="ECO:0007669"/>
    <property type="project" value="UniProtKB-KW"/>
</dbReference>
<dbReference type="HOGENOM" id="CLU_018139_0_0_10"/>
<evidence type="ECO:0000256" key="2">
    <source>
        <dbReference type="ARBA" id="ARBA00022670"/>
    </source>
</evidence>
<feature type="active site" description="Nucleophile" evidence="6">
    <location>
        <position position="162"/>
    </location>
</feature>
<evidence type="ECO:0000256" key="4">
    <source>
        <dbReference type="ARBA" id="ARBA00022801"/>
    </source>
</evidence>